<dbReference type="KEGG" id="liu:OU989_01160"/>
<evidence type="ECO:0000313" key="3">
    <source>
        <dbReference type="Proteomes" id="UP001219585"/>
    </source>
</evidence>
<protein>
    <submittedName>
        <fullName evidence="2">Uncharacterized protein</fullName>
    </submittedName>
</protein>
<gene>
    <name evidence="2" type="ORF">OU989_01160</name>
    <name evidence="1" type="ORF">U6C28_22360</name>
</gene>
<keyword evidence="4" id="KW-1185">Reference proteome</keyword>
<accession>A0AAJ5RU63</accession>
<evidence type="ECO:0000313" key="2">
    <source>
        <dbReference type="EMBL" id="WDV07114.1"/>
    </source>
</evidence>
<dbReference type="AlphaFoldDB" id="A0AAJ5RU63"/>
<name>A0AAJ5RU63_9BACI</name>
<evidence type="ECO:0000313" key="4">
    <source>
        <dbReference type="Proteomes" id="UP001289615"/>
    </source>
</evidence>
<dbReference type="EMBL" id="JAXUIA010000020">
    <property type="protein sequence ID" value="MEA0979027.1"/>
    <property type="molecule type" value="Genomic_DNA"/>
</dbReference>
<organism evidence="2 3">
    <name type="scientific">Lysinibacillus irui</name>
    <dbReference type="NCBI Taxonomy" id="2998077"/>
    <lineage>
        <taxon>Bacteria</taxon>
        <taxon>Bacillati</taxon>
        <taxon>Bacillota</taxon>
        <taxon>Bacilli</taxon>
        <taxon>Bacillales</taxon>
        <taxon>Bacillaceae</taxon>
        <taxon>Lysinibacillus</taxon>
    </lineage>
</organism>
<reference evidence="2" key="1">
    <citation type="submission" date="2022-11" db="EMBL/GenBank/DDBJ databases">
        <title>Lysinibacillus irui.</title>
        <authorList>
            <person name="Akintayo S.O."/>
        </authorList>
    </citation>
    <scope>NUCLEOTIDE SEQUENCE</scope>
    <source>
        <strain evidence="2">IRB4-01</strain>
    </source>
</reference>
<sequence>MLEQQIPDIPWQQLTTPYGRGAAIPQLIEEENYRQLAELIEHQGTLWQVTPWVLLILLKKLGSQDKEDVSLQEIELYLAVAQAITVDYLEPTQTVQPMQKLLDRNYLWTENEEDDDQEWERETPTGYEQTAFLSYYYFSYLLLQEAIPSLTAITVHNNEAADRLAELLRLLEQLNK</sequence>
<reference evidence="1 4" key="2">
    <citation type="submission" date="2023-12" db="EMBL/GenBank/DDBJ databases">
        <title>Genome comparison identifies genes involved in endophytic behavior of Lysinibacillus irui and provides insights into its role as a plant-growth promoting bacterium.</title>
        <authorList>
            <person name="Hilario S."/>
            <person name="Matos I."/>
            <person name="Goncalves M.F.M."/>
            <person name="Pardo C.A."/>
            <person name="Santos M.J."/>
        </authorList>
    </citation>
    <scope>NUCLEOTIDE SEQUENCE [LARGE SCALE GENOMIC DNA]</scope>
    <source>
        <strain evidence="1 4">B3</strain>
    </source>
</reference>
<proteinExistence type="predicted"/>
<evidence type="ECO:0000313" key="1">
    <source>
        <dbReference type="EMBL" id="MEA0979027.1"/>
    </source>
</evidence>
<dbReference type="EMBL" id="CP113527">
    <property type="protein sequence ID" value="WDV07114.1"/>
    <property type="molecule type" value="Genomic_DNA"/>
</dbReference>
<dbReference type="Proteomes" id="UP001219585">
    <property type="component" value="Chromosome"/>
</dbReference>
<dbReference type="RefSeq" id="WP_274795275.1">
    <property type="nucleotide sequence ID" value="NZ_CP113527.1"/>
</dbReference>
<dbReference type="Proteomes" id="UP001289615">
    <property type="component" value="Unassembled WGS sequence"/>
</dbReference>